<organism evidence="2 3">
    <name type="scientific">Fusarium oxysporum f. sp. narcissi</name>
    <dbReference type="NCBI Taxonomy" id="451672"/>
    <lineage>
        <taxon>Eukaryota</taxon>
        <taxon>Fungi</taxon>
        <taxon>Dikarya</taxon>
        <taxon>Ascomycota</taxon>
        <taxon>Pezizomycotina</taxon>
        <taxon>Sordariomycetes</taxon>
        <taxon>Hypocreomycetidae</taxon>
        <taxon>Hypocreales</taxon>
        <taxon>Nectriaceae</taxon>
        <taxon>Fusarium</taxon>
        <taxon>Fusarium oxysporum species complex</taxon>
    </lineage>
</organism>
<name>A0A4V1RY46_FUSOX</name>
<sequence>MWPSELRHDHPSVHHDIEQNETTPWLRHTGWSRLFHNRSLAIIAAAARKPKPAWNEDYLLGQWHDEPLRSPAAVEAQLRVILRGIDLMIDRATSTLLKTSYRSRCWMNTYWKDNFWPHEFRIVGCLRNYVDIWKRFICYMFRVSNFDTHQQREIFNLRLRSDETITIRHILYLVSLLQCETAPPDLNSDGASDEEEDESSDYDDGDRDEDNDGDEEDYLTDYEGLEVGNRSNESNEVHDGNRAEDAKDTDPAFSLPSDLWLHLSEAIFQLSMIFWAYQEPTGDMSASAIIHFTAALGIHGSSFAFHSAHASSSRLAALVRIGRLLFLEYAVPVYAYNTLDLAWPCRTAYPSQPDRISFIRCKYLLRGC</sequence>
<feature type="compositionally biased region" description="Basic and acidic residues" evidence="1">
    <location>
        <begin position="233"/>
        <end position="250"/>
    </location>
</feature>
<gene>
    <name evidence="2" type="ORF">BFJ63_vAg16779</name>
</gene>
<feature type="region of interest" description="Disordered" evidence="1">
    <location>
        <begin position="184"/>
        <end position="250"/>
    </location>
</feature>
<protein>
    <submittedName>
        <fullName evidence="2">Uncharacterized protein</fullName>
    </submittedName>
</protein>
<dbReference type="EMBL" id="MQTW01000389">
    <property type="protein sequence ID" value="RYC80336.1"/>
    <property type="molecule type" value="Genomic_DNA"/>
</dbReference>
<evidence type="ECO:0000313" key="2">
    <source>
        <dbReference type="EMBL" id="RYC80336.1"/>
    </source>
</evidence>
<proteinExistence type="predicted"/>
<reference evidence="2 3" key="1">
    <citation type="submission" date="2016-12" db="EMBL/GenBank/DDBJ databases">
        <title>Draft genome sequence of Fusarium oxysporum causing rot on Narcissus.</title>
        <authorList>
            <person name="Armitage A.D."/>
            <person name="Taylor A."/>
            <person name="Clarkson J.P."/>
            <person name="Harrison R.J."/>
            <person name="Jackson A.C."/>
        </authorList>
    </citation>
    <scope>NUCLEOTIDE SEQUENCE [LARGE SCALE GENOMIC DNA]</scope>
    <source>
        <strain evidence="2 3">N139</strain>
    </source>
</reference>
<feature type="compositionally biased region" description="Acidic residues" evidence="1">
    <location>
        <begin position="191"/>
        <end position="224"/>
    </location>
</feature>
<evidence type="ECO:0000313" key="3">
    <source>
        <dbReference type="Proteomes" id="UP000290540"/>
    </source>
</evidence>
<dbReference type="AlphaFoldDB" id="A0A4V1RY46"/>
<accession>A0A4V1RY46</accession>
<comment type="caution">
    <text evidence="2">The sequence shown here is derived from an EMBL/GenBank/DDBJ whole genome shotgun (WGS) entry which is preliminary data.</text>
</comment>
<dbReference type="Proteomes" id="UP000290540">
    <property type="component" value="Unassembled WGS sequence"/>
</dbReference>
<evidence type="ECO:0000256" key="1">
    <source>
        <dbReference type="SAM" id="MobiDB-lite"/>
    </source>
</evidence>